<evidence type="ECO:0000313" key="11">
    <source>
        <dbReference type="EMBL" id="KAA0147337.1"/>
    </source>
</evidence>
<dbReference type="GO" id="GO:0005484">
    <property type="term" value="F:SNAP receptor activity"/>
    <property type="evidence" value="ECO:0007669"/>
    <property type="project" value="TreeGrafter"/>
</dbReference>
<evidence type="ECO:0008006" key="19">
    <source>
        <dbReference type="Google" id="ProtNLM"/>
    </source>
</evidence>
<protein>
    <recommendedName>
        <fullName evidence="19">V-SNARE coiled-coil homology domain-containing protein</fullName>
    </recommendedName>
</protein>
<dbReference type="SUPFAM" id="SSF64356">
    <property type="entry name" value="SNARE-like"/>
    <property type="match status" value="1"/>
</dbReference>
<dbReference type="Gene3D" id="1.20.5.110">
    <property type="match status" value="1"/>
</dbReference>
<dbReference type="InterPro" id="IPR011012">
    <property type="entry name" value="Longin-like_dom_sf"/>
</dbReference>
<comment type="subcellular location">
    <subcellularLocation>
        <location evidence="7">Endomembrane system</location>
        <topology evidence="7">Lipid-anchor</topology>
        <orientation evidence="7">Cytoplasmic side</orientation>
    </subcellularLocation>
</comment>
<evidence type="ECO:0000313" key="13">
    <source>
        <dbReference type="EMBL" id="KAA0167027.1"/>
    </source>
</evidence>
<dbReference type="Proteomes" id="UP000325113">
    <property type="component" value="Unassembled WGS sequence"/>
</dbReference>
<dbReference type="Gene3D" id="3.30.450.50">
    <property type="entry name" value="Longin domain"/>
    <property type="match status" value="1"/>
</dbReference>
<dbReference type="InterPro" id="IPR010908">
    <property type="entry name" value="Longin_dom"/>
</dbReference>
<dbReference type="GO" id="GO:0005794">
    <property type="term" value="C:Golgi apparatus"/>
    <property type="evidence" value="ECO:0007669"/>
    <property type="project" value="TreeGrafter"/>
</dbReference>
<keyword evidence="16" id="KW-1185">Reference proteome</keyword>
<dbReference type="GO" id="GO:0006888">
    <property type="term" value="P:endoplasmic reticulum to Golgi vesicle-mediated transport"/>
    <property type="evidence" value="ECO:0007669"/>
    <property type="project" value="TreeGrafter"/>
</dbReference>
<dbReference type="Pfam" id="PF00957">
    <property type="entry name" value="Synaptobrevin"/>
    <property type="match status" value="1"/>
</dbReference>
<reference evidence="15 16" key="1">
    <citation type="submission" date="2019-07" db="EMBL/GenBank/DDBJ databases">
        <title>Genomes of Cafeteria roenbergensis.</title>
        <authorList>
            <person name="Fischer M.G."/>
            <person name="Hackl T."/>
            <person name="Roman M."/>
        </authorList>
    </citation>
    <scope>NUCLEOTIDE SEQUENCE [LARGE SCALE GENOMIC DNA]</scope>
    <source>
        <strain evidence="11 16">BVI</strain>
        <strain evidence="12 18">Cflag</strain>
        <strain evidence="14 15">E4-10P</strain>
        <strain evidence="13 17">RCC970-E3</strain>
    </source>
</reference>
<evidence type="ECO:0000256" key="6">
    <source>
        <dbReference type="ARBA" id="ARBA00023289"/>
    </source>
</evidence>
<evidence type="ECO:0000256" key="2">
    <source>
        <dbReference type="ARBA" id="ARBA00022481"/>
    </source>
</evidence>
<dbReference type="PANTHER" id="PTHR45806">
    <property type="entry name" value="SYNAPTOBREVIN HOMOLOG YKT6"/>
    <property type="match status" value="1"/>
</dbReference>
<evidence type="ECO:0000256" key="4">
    <source>
        <dbReference type="ARBA" id="ARBA00023139"/>
    </source>
</evidence>
<evidence type="ECO:0000313" key="15">
    <source>
        <dbReference type="Proteomes" id="UP000322899"/>
    </source>
</evidence>
<evidence type="ECO:0000256" key="5">
    <source>
        <dbReference type="ARBA" id="ARBA00023288"/>
    </source>
</evidence>
<accession>A0A5A8CNA3</accession>
<evidence type="ECO:0000256" key="3">
    <source>
        <dbReference type="ARBA" id="ARBA00023136"/>
    </source>
</evidence>
<dbReference type="EMBL" id="VLTN01000068">
    <property type="protein sequence ID" value="KAA0147337.1"/>
    <property type="molecule type" value="Genomic_DNA"/>
</dbReference>
<dbReference type="Proteomes" id="UP000324907">
    <property type="component" value="Unassembled WGS sequence"/>
</dbReference>
<keyword evidence="2" id="KW-0488">Methylation</keyword>
<evidence type="ECO:0000313" key="17">
    <source>
        <dbReference type="Proteomes" id="UP000324907"/>
    </source>
</evidence>
<evidence type="ECO:0000256" key="1">
    <source>
        <dbReference type="ARBA" id="ARBA00008025"/>
    </source>
</evidence>
<sequence length="207" mass="22480">MAAATEHHVHAIAVVRQDRAAGTDCTILSLAEDLTTFSYFTRGTARQGVVFGIRTVGTRIPAGISRVTHQGFLCQCFMLASGLGACVLTTEDYPARVAVSLAQQLTEQFDSEVGAATWRSAVDFSHNSWAPIGSAIVKFQNPVEADTLLRVRSKLDKTKESLVQTIDDVLKRGEALEKLTEESKDLSETSRKFYTTAAKTDSCCAVM</sequence>
<evidence type="ECO:0000256" key="8">
    <source>
        <dbReference type="PROSITE-ProRule" id="PRU00290"/>
    </source>
</evidence>
<dbReference type="OMA" id="HYIGIIR"/>
<feature type="domain" description="V-SNARE coiled-coil homology" evidence="10">
    <location>
        <begin position="147"/>
        <end position="207"/>
    </location>
</feature>
<evidence type="ECO:0000313" key="12">
    <source>
        <dbReference type="EMBL" id="KAA0154603.1"/>
    </source>
</evidence>
<evidence type="ECO:0000313" key="16">
    <source>
        <dbReference type="Proteomes" id="UP000323011"/>
    </source>
</evidence>
<dbReference type="PANTHER" id="PTHR45806:SF1">
    <property type="entry name" value="SYNAPTOBREVIN HOMOLOG YKT6"/>
    <property type="match status" value="1"/>
</dbReference>
<dbReference type="EMBL" id="VLTO01000005">
    <property type="protein sequence ID" value="KAA0177189.1"/>
    <property type="molecule type" value="Genomic_DNA"/>
</dbReference>
<comment type="caution">
    <text evidence="12">The sequence shown here is derived from an EMBL/GenBank/DDBJ whole genome shotgun (WGS) entry which is preliminary data.</text>
</comment>
<gene>
    <name evidence="14" type="ORF">FNF27_01518</name>
    <name evidence="13" type="ORF">FNF28_02950</name>
    <name evidence="11" type="ORF">FNF29_07405</name>
    <name evidence="12" type="ORF">FNF31_06258</name>
</gene>
<dbReference type="PROSITE" id="PS50892">
    <property type="entry name" value="V_SNARE"/>
    <property type="match status" value="1"/>
</dbReference>
<dbReference type="Proteomes" id="UP000322899">
    <property type="component" value="Unassembled WGS sequence"/>
</dbReference>
<dbReference type="InterPro" id="IPR042855">
    <property type="entry name" value="V_SNARE_CC"/>
</dbReference>
<evidence type="ECO:0000259" key="9">
    <source>
        <dbReference type="PROSITE" id="PS50859"/>
    </source>
</evidence>
<dbReference type="PROSITE" id="PS50859">
    <property type="entry name" value="LONGIN"/>
    <property type="match status" value="1"/>
</dbReference>
<evidence type="ECO:0000256" key="7">
    <source>
        <dbReference type="ARBA" id="ARBA00046278"/>
    </source>
</evidence>
<keyword evidence="6" id="KW-0636">Prenylation</keyword>
<dbReference type="EMBL" id="VLTL01000036">
    <property type="protein sequence ID" value="KAA0167027.1"/>
    <property type="molecule type" value="Genomic_DNA"/>
</dbReference>
<evidence type="ECO:0000313" key="18">
    <source>
        <dbReference type="Proteomes" id="UP000325113"/>
    </source>
</evidence>
<dbReference type="AlphaFoldDB" id="A0A5A8CNA3"/>
<dbReference type="SUPFAM" id="SSF58038">
    <property type="entry name" value="SNARE fusion complex"/>
    <property type="match status" value="1"/>
</dbReference>
<evidence type="ECO:0000259" key="10">
    <source>
        <dbReference type="PROSITE" id="PS50892"/>
    </source>
</evidence>
<keyword evidence="5" id="KW-0449">Lipoprotein</keyword>
<name>A0A5A8CNA3_CAFRO</name>
<comment type="similarity">
    <text evidence="1">Belongs to the synaptobrevin family.</text>
</comment>
<feature type="domain" description="Longin" evidence="9">
    <location>
        <begin position="13"/>
        <end position="143"/>
    </location>
</feature>
<keyword evidence="4" id="KW-0564">Palmitate</keyword>
<dbReference type="CDD" id="cd14824">
    <property type="entry name" value="Longin"/>
    <property type="match status" value="1"/>
</dbReference>
<dbReference type="EMBL" id="VLTM01000092">
    <property type="protein sequence ID" value="KAA0154603.1"/>
    <property type="molecule type" value="Genomic_DNA"/>
</dbReference>
<evidence type="ECO:0000313" key="14">
    <source>
        <dbReference type="EMBL" id="KAA0177189.1"/>
    </source>
</evidence>
<proteinExistence type="inferred from homology"/>
<keyword evidence="8" id="KW-0175">Coiled coil</keyword>
<dbReference type="OrthoDB" id="27923at2759"/>
<organism evidence="12 18">
    <name type="scientific">Cafeteria roenbergensis</name>
    <name type="common">Marine flagellate</name>
    <dbReference type="NCBI Taxonomy" id="33653"/>
    <lineage>
        <taxon>Eukaryota</taxon>
        <taxon>Sar</taxon>
        <taxon>Stramenopiles</taxon>
        <taxon>Bigyra</taxon>
        <taxon>Opalozoa</taxon>
        <taxon>Bicosoecida</taxon>
        <taxon>Cafeteriaceae</taxon>
        <taxon>Cafeteria</taxon>
    </lineage>
</organism>
<dbReference type="Proteomes" id="UP000323011">
    <property type="component" value="Unassembled WGS sequence"/>
</dbReference>
<keyword evidence="3" id="KW-0472">Membrane</keyword>